<evidence type="ECO:0000256" key="1">
    <source>
        <dbReference type="ARBA" id="ARBA00004442"/>
    </source>
</evidence>
<evidence type="ECO:0000313" key="11">
    <source>
        <dbReference type="EMBL" id="KAB4185828.1"/>
    </source>
</evidence>
<dbReference type="Proteomes" id="UP000186549">
    <property type="component" value="Unassembled WGS sequence"/>
</dbReference>
<dbReference type="Proteomes" id="UP000095614">
    <property type="component" value="Unassembled WGS sequence"/>
</dbReference>
<evidence type="ECO:0000313" key="15">
    <source>
        <dbReference type="EMBL" id="OKZ31077.1"/>
    </source>
</evidence>
<evidence type="ECO:0000313" key="21">
    <source>
        <dbReference type="Proteomes" id="UP000432488"/>
    </source>
</evidence>
<dbReference type="InterPro" id="IPR033985">
    <property type="entry name" value="SusD-like_N"/>
</dbReference>
<dbReference type="Proteomes" id="UP000260844">
    <property type="component" value="Unassembled WGS sequence"/>
</dbReference>
<dbReference type="STRING" id="820.ERS852554_01323"/>
<evidence type="ECO:0000259" key="7">
    <source>
        <dbReference type="Pfam" id="PF07980"/>
    </source>
</evidence>
<dbReference type="EMBL" id="WCTM01000001">
    <property type="protein sequence ID" value="KAB4246286.1"/>
    <property type="molecule type" value="Genomic_DNA"/>
</dbReference>
<dbReference type="PROSITE" id="PS51257">
    <property type="entry name" value="PROKAR_LIPOPROTEIN"/>
    <property type="match status" value="1"/>
</dbReference>
<evidence type="ECO:0000313" key="13">
    <source>
        <dbReference type="EMBL" id="KAB4246286.1"/>
    </source>
</evidence>
<evidence type="ECO:0000259" key="8">
    <source>
        <dbReference type="Pfam" id="PF14322"/>
    </source>
</evidence>
<dbReference type="Proteomes" id="UP000487221">
    <property type="component" value="Unassembled WGS sequence"/>
</dbReference>
<dbReference type="EMBL" id="MNQU01000268">
    <property type="protein sequence ID" value="OKZ31077.1"/>
    <property type="molecule type" value="Genomic_DNA"/>
</dbReference>
<evidence type="ECO:0000313" key="14">
    <source>
        <dbReference type="EMBL" id="MDC1751265.1"/>
    </source>
</evidence>
<protein>
    <submittedName>
        <fullName evidence="9 12">SusD family</fullName>
    </submittedName>
</protein>
<evidence type="ECO:0000256" key="6">
    <source>
        <dbReference type="SAM" id="SignalP"/>
    </source>
</evidence>
<sequence>MKLRNHILSTLLAGATALALTSCNDFLDRDPLGQFTEDDAPNALVGGKMYNVYYLMRSYNITAGIPAFMVHMVRSEDSEKGSDAGDGADNAAMWDDFEYTASNGILGAYWDQNYKIIYQCNEILDDLEKSEHKEDTENIRTKGEALFFRAYCYFNLVRAWGEVPLVTFKVVEAAEANIPKTTADKIYEQIDKDLTEAEKCLPLTWSADYTGRATWGAARSLHARTYMMRNDWDNMYDAATDVIKSGIYNLNTPVDKVFTVEGENCGESVFELQCEATDAMKADLSIGSQFCEVQGVRGAGDWNLGWGWHMATKQMGTAFEAGDPRKDATLLYFRKSVDDPITPENTNKPYGESPVSTAMGAYFNKKAYTEPELRKKYTKNGFWVNIRIIRYPDVLLMGAEAANEKGLPTEALDYLEQVRAHARGTLTDVLPKVTTTNQSELRDAIRHERRVELGLEPDRFYDLVRWGIAKEVLQAAGKNYQDKNALLPLPQTEIDKSNGVLVQNPNY</sequence>
<dbReference type="EMBL" id="WCTY01000008">
    <property type="protein sequence ID" value="KAB4185828.1"/>
    <property type="molecule type" value="Genomic_DNA"/>
</dbReference>
<dbReference type="EMBL" id="WCUV01000005">
    <property type="protein sequence ID" value="KAB4093148.1"/>
    <property type="molecule type" value="Genomic_DNA"/>
</dbReference>
<reference evidence="20 21" key="4">
    <citation type="journal article" date="2019" name="Nat. Med.">
        <title>A library of human gut bacterial isolates paired with longitudinal multiomics data enables mechanistic microbiome research.</title>
        <authorList>
            <person name="Poyet M."/>
            <person name="Groussin M."/>
            <person name="Gibbons S.M."/>
            <person name="Avila-Pacheco J."/>
            <person name="Jiang X."/>
            <person name="Kearney S.M."/>
            <person name="Perrotta A.R."/>
            <person name="Berdy B."/>
            <person name="Zhao S."/>
            <person name="Lieberman T.D."/>
            <person name="Swanson P.K."/>
            <person name="Smith M."/>
            <person name="Roesemann S."/>
            <person name="Alexander J.E."/>
            <person name="Rich S.A."/>
            <person name="Livny J."/>
            <person name="Vlamakis H."/>
            <person name="Clish C."/>
            <person name="Bullock K."/>
            <person name="Deik A."/>
            <person name="Scott J."/>
            <person name="Pierce K.A."/>
            <person name="Xavier R.J."/>
            <person name="Alm E.J."/>
        </authorList>
    </citation>
    <scope>NUCLEOTIDE SEQUENCE [LARGE SCALE GENOMIC DNA]</scope>
    <source>
        <strain evidence="11 23">BIOML-A19</strain>
        <strain evidence="10 21">BIOML-A42</strain>
        <strain evidence="12 22">BIOML-A5</strain>
        <strain evidence="13 20">BIOML-A6</strain>
    </source>
</reference>
<reference evidence="14" key="5">
    <citation type="submission" date="2022-10" db="EMBL/GenBank/DDBJ databases">
        <title>Human gut microbiome strain richness.</title>
        <authorList>
            <person name="Chen-Liaw A."/>
        </authorList>
    </citation>
    <scope>NUCLEOTIDE SEQUENCE</scope>
    <source>
        <strain evidence="14">A1_m1001262Bd0_191120</strain>
    </source>
</reference>
<proteinExistence type="inferred from homology"/>
<reference evidence="9 17" key="1">
    <citation type="submission" date="2015-09" db="EMBL/GenBank/DDBJ databases">
        <authorList>
            <consortium name="Pathogen Informatics"/>
        </authorList>
    </citation>
    <scope>NUCLEOTIDE SEQUENCE [LARGE SCALE GENOMIC DNA]</scope>
    <source>
        <strain evidence="9 17">2789STDY5834847</strain>
    </source>
</reference>
<reference evidence="15 18" key="2">
    <citation type="journal article" date="2016" name="Nat. Biotechnol.">
        <title>Measurement of bacterial replication rates in microbial communities.</title>
        <authorList>
            <person name="Brown C.T."/>
            <person name="Olm M.R."/>
            <person name="Thomas B.C."/>
            <person name="Banfield J.F."/>
        </authorList>
    </citation>
    <scope>NUCLEOTIDE SEQUENCE [LARGE SCALE GENOMIC DNA]</scope>
    <source>
        <strain evidence="15">45_41</strain>
    </source>
</reference>
<dbReference type="EMBL" id="QSPV01000004">
    <property type="protein sequence ID" value="RGJ95634.1"/>
    <property type="molecule type" value="Genomic_DNA"/>
</dbReference>
<dbReference type="EMBL" id="JAQNQY010000002">
    <property type="protein sequence ID" value="MDC1751265.1"/>
    <property type="molecule type" value="Genomic_DNA"/>
</dbReference>
<evidence type="ECO:0000256" key="5">
    <source>
        <dbReference type="ARBA" id="ARBA00023237"/>
    </source>
</evidence>
<comment type="similarity">
    <text evidence="2">Belongs to the SusD family.</text>
</comment>
<dbReference type="AlphaFoldDB" id="A0A139KJ18"/>
<gene>
    <name evidence="15" type="ORF">BHV79_14435</name>
    <name evidence="16" type="ORF">DXD40_06300</name>
    <name evidence="9" type="ORF">ERS852462_01960</name>
    <name evidence="13" type="ORF">GAP41_01625</name>
    <name evidence="12" type="ORF">GAP47_10460</name>
    <name evidence="11" type="ORF">GAQ44_05695</name>
    <name evidence="10" type="ORF">GAQ56_07845</name>
    <name evidence="14" type="ORF">POY80_02235</name>
</gene>
<name>A0A139KJ18_BACUN</name>
<dbReference type="OrthoDB" id="636214at2"/>
<dbReference type="Proteomes" id="UP001218502">
    <property type="component" value="Unassembled WGS sequence"/>
</dbReference>
<evidence type="ECO:0000313" key="18">
    <source>
        <dbReference type="Proteomes" id="UP000186549"/>
    </source>
</evidence>
<keyword evidence="5" id="KW-0998">Cell outer membrane</keyword>
<evidence type="ECO:0000313" key="10">
    <source>
        <dbReference type="EMBL" id="KAB4093148.1"/>
    </source>
</evidence>
<feature type="chain" id="PRO_5014531021" evidence="6">
    <location>
        <begin position="20"/>
        <end position="507"/>
    </location>
</feature>
<evidence type="ECO:0000313" key="16">
    <source>
        <dbReference type="EMBL" id="RGJ95634.1"/>
    </source>
</evidence>
<dbReference type="EMBL" id="WCTL01000008">
    <property type="protein sequence ID" value="KAB4236521.1"/>
    <property type="molecule type" value="Genomic_DNA"/>
</dbReference>
<dbReference type="Proteomes" id="UP000462376">
    <property type="component" value="Unassembled WGS sequence"/>
</dbReference>
<evidence type="ECO:0000313" key="19">
    <source>
        <dbReference type="Proteomes" id="UP000260844"/>
    </source>
</evidence>
<dbReference type="Pfam" id="PF07980">
    <property type="entry name" value="SusD_RagB"/>
    <property type="match status" value="1"/>
</dbReference>
<evidence type="ECO:0000313" key="22">
    <source>
        <dbReference type="Proteomes" id="UP000462376"/>
    </source>
</evidence>
<dbReference type="InterPro" id="IPR012944">
    <property type="entry name" value="SusD_RagB_dom"/>
</dbReference>
<dbReference type="GO" id="GO:0009279">
    <property type="term" value="C:cell outer membrane"/>
    <property type="evidence" value="ECO:0007669"/>
    <property type="project" value="UniProtKB-SubCell"/>
</dbReference>
<evidence type="ECO:0000313" key="9">
    <source>
        <dbReference type="EMBL" id="CUO90581.1"/>
    </source>
</evidence>
<dbReference type="CDD" id="cd08977">
    <property type="entry name" value="SusD"/>
    <property type="match status" value="1"/>
</dbReference>
<accession>A0A139KJ18</accession>
<dbReference type="Proteomes" id="UP000431575">
    <property type="component" value="Unassembled WGS sequence"/>
</dbReference>
<organism evidence="12 22">
    <name type="scientific">Bacteroides uniformis</name>
    <dbReference type="NCBI Taxonomy" id="820"/>
    <lineage>
        <taxon>Bacteria</taxon>
        <taxon>Pseudomonadati</taxon>
        <taxon>Bacteroidota</taxon>
        <taxon>Bacteroidia</taxon>
        <taxon>Bacteroidales</taxon>
        <taxon>Bacteroidaceae</taxon>
        <taxon>Bacteroides</taxon>
    </lineage>
</organism>
<dbReference type="Gene3D" id="1.25.40.390">
    <property type="match status" value="1"/>
</dbReference>
<evidence type="ECO:0000256" key="3">
    <source>
        <dbReference type="ARBA" id="ARBA00022729"/>
    </source>
</evidence>
<feature type="domain" description="SusD-like N-terminal" evidence="8">
    <location>
        <begin position="88"/>
        <end position="227"/>
    </location>
</feature>
<evidence type="ECO:0000313" key="12">
    <source>
        <dbReference type="EMBL" id="KAB4236521.1"/>
    </source>
</evidence>
<evidence type="ECO:0000313" key="17">
    <source>
        <dbReference type="Proteomes" id="UP000095614"/>
    </source>
</evidence>
<feature type="signal peptide" evidence="6">
    <location>
        <begin position="1"/>
        <end position="19"/>
    </location>
</feature>
<dbReference type="SUPFAM" id="SSF48452">
    <property type="entry name" value="TPR-like"/>
    <property type="match status" value="1"/>
</dbReference>
<dbReference type="Proteomes" id="UP000432488">
    <property type="component" value="Unassembled WGS sequence"/>
</dbReference>
<comment type="subcellular location">
    <subcellularLocation>
        <location evidence="1">Cell outer membrane</location>
    </subcellularLocation>
</comment>
<keyword evidence="3 6" id="KW-0732">Signal</keyword>
<dbReference type="PATRIC" id="fig|820.27.peg.40"/>
<evidence type="ECO:0000256" key="4">
    <source>
        <dbReference type="ARBA" id="ARBA00023136"/>
    </source>
</evidence>
<dbReference type="RefSeq" id="WP_057097752.1">
    <property type="nucleotide sequence ID" value="NZ_CACRTC010000038.1"/>
</dbReference>
<evidence type="ECO:0000313" key="23">
    <source>
        <dbReference type="Proteomes" id="UP000487221"/>
    </source>
</evidence>
<evidence type="ECO:0000313" key="20">
    <source>
        <dbReference type="Proteomes" id="UP000431575"/>
    </source>
</evidence>
<evidence type="ECO:0000256" key="2">
    <source>
        <dbReference type="ARBA" id="ARBA00006275"/>
    </source>
</evidence>
<dbReference type="Pfam" id="PF14322">
    <property type="entry name" value="SusD-like_3"/>
    <property type="match status" value="1"/>
</dbReference>
<dbReference type="InterPro" id="IPR011990">
    <property type="entry name" value="TPR-like_helical_dom_sf"/>
</dbReference>
<reference evidence="16 19" key="3">
    <citation type="submission" date="2018-08" db="EMBL/GenBank/DDBJ databases">
        <title>A genome reference for cultivated species of the human gut microbiota.</title>
        <authorList>
            <person name="Zou Y."/>
            <person name="Xue W."/>
            <person name="Luo G."/>
        </authorList>
    </citation>
    <scope>NUCLEOTIDE SEQUENCE [LARGE SCALE GENOMIC DNA]</scope>
    <source>
        <strain evidence="16 19">TM04-30</strain>
    </source>
</reference>
<keyword evidence="4" id="KW-0472">Membrane</keyword>
<dbReference type="EMBL" id="CZAF01000005">
    <property type="protein sequence ID" value="CUO90581.1"/>
    <property type="molecule type" value="Genomic_DNA"/>
</dbReference>
<feature type="domain" description="RagB/SusD" evidence="7">
    <location>
        <begin position="317"/>
        <end position="507"/>
    </location>
</feature>